<dbReference type="EMBL" id="CM044707">
    <property type="protein sequence ID" value="KAI5653115.1"/>
    <property type="molecule type" value="Genomic_DNA"/>
</dbReference>
<comment type="caution">
    <text evidence="1">The sequence shown here is derived from an EMBL/GenBank/DDBJ whole genome shotgun (WGS) entry which is preliminary data.</text>
</comment>
<reference evidence="2" key="1">
    <citation type="journal article" date="2023" name="Nat. Plants">
        <title>Single-cell RNA sequencing provides a high-resolution roadmap for understanding the multicellular compartmentation of specialized metabolism.</title>
        <authorList>
            <person name="Sun S."/>
            <person name="Shen X."/>
            <person name="Li Y."/>
            <person name="Li Y."/>
            <person name="Wang S."/>
            <person name="Li R."/>
            <person name="Zhang H."/>
            <person name="Shen G."/>
            <person name="Guo B."/>
            <person name="Wei J."/>
            <person name="Xu J."/>
            <person name="St-Pierre B."/>
            <person name="Chen S."/>
            <person name="Sun C."/>
        </authorList>
    </citation>
    <scope>NUCLEOTIDE SEQUENCE [LARGE SCALE GENOMIC DNA]</scope>
</reference>
<evidence type="ECO:0000313" key="2">
    <source>
        <dbReference type="Proteomes" id="UP001060085"/>
    </source>
</evidence>
<evidence type="ECO:0000313" key="1">
    <source>
        <dbReference type="EMBL" id="KAI5653115.1"/>
    </source>
</evidence>
<protein>
    <submittedName>
        <fullName evidence="1">Uncharacterized protein</fullName>
    </submittedName>
</protein>
<keyword evidence="2" id="KW-1185">Reference proteome</keyword>
<sequence>MGQDLPTQTQIPARFDPPGSCFVPTTQLSSSMAPSTDLMAWKLPLDNTRQLLTLNEQFIGPYHHLSEVPPNVRDMWWGRVLETHIWDQTLSMTKMRQAWEVKESPEYKAFCERNKRNKNEGLGGRGVRMHIGDSISFLEHQLKRIRTNRFSKSIHLKELHKHQNRDKKGISRGPTEGRGGSCSHERSYSR</sequence>
<name>A0ACB9ZXX1_CATRO</name>
<dbReference type="Proteomes" id="UP001060085">
    <property type="component" value="Linkage Group LG07"/>
</dbReference>
<accession>A0ACB9ZXX1</accession>
<gene>
    <name evidence="1" type="ORF">M9H77_30302</name>
</gene>
<organism evidence="1 2">
    <name type="scientific">Catharanthus roseus</name>
    <name type="common">Madagascar periwinkle</name>
    <name type="synonym">Vinca rosea</name>
    <dbReference type="NCBI Taxonomy" id="4058"/>
    <lineage>
        <taxon>Eukaryota</taxon>
        <taxon>Viridiplantae</taxon>
        <taxon>Streptophyta</taxon>
        <taxon>Embryophyta</taxon>
        <taxon>Tracheophyta</taxon>
        <taxon>Spermatophyta</taxon>
        <taxon>Magnoliopsida</taxon>
        <taxon>eudicotyledons</taxon>
        <taxon>Gunneridae</taxon>
        <taxon>Pentapetalae</taxon>
        <taxon>asterids</taxon>
        <taxon>lamiids</taxon>
        <taxon>Gentianales</taxon>
        <taxon>Apocynaceae</taxon>
        <taxon>Rauvolfioideae</taxon>
        <taxon>Vinceae</taxon>
        <taxon>Catharanthinae</taxon>
        <taxon>Catharanthus</taxon>
    </lineage>
</organism>
<proteinExistence type="predicted"/>